<dbReference type="AlphaFoldDB" id="A0A840YH53"/>
<keyword evidence="2" id="KW-1185">Reference proteome</keyword>
<dbReference type="Proteomes" id="UP000527143">
    <property type="component" value="Unassembled WGS sequence"/>
</dbReference>
<dbReference type="EMBL" id="JACIJF010000014">
    <property type="protein sequence ID" value="MBB5712214.1"/>
    <property type="molecule type" value="Genomic_DNA"/>
</dbReference>
<gene>
    <name evidence="1" type="ORF">FHT02_003471</name>
</gene>
<name>A0A840YH53_9SPHN</name>
<reference evidence="1 2" key="1">
    <citation type="submission" date="2020-08" db="EMBL/GenBank/DDBJ databases">
        <title>Genomic Encyclopedia of Type Strains, Phase IV (KMG-IV): sequencing the most valuable type-strain genomes for metagenomic binning, comparative biology and taxonomic classification.</title>
        <authorList>
            <person name="Goeker M."/>
        </authorList>
    </citation>
    <scope>NUCLEOTIDE SEQUENCE [LARGE SCALE GENOMIC DNA]</scope>
    <source>
        <strain evidence="1 2">DSM 26736</strain>
    </source>
</reference>
<evidence type="ECO:0000313" key="2">
    <source>
        <dbReference type="Proteomes" id="UP000527143"/>
    </source>
</evidence>
<accession>A0A840YH53</accession>
<dbReference type="RefSeq" id="WP_184090368.1">
    <property type="nucleotide sequence ID" value="NZ_JACIJF010000014.1"/>
</dbReference>
<proteinExistence type="predicted"/>
<comment type="caution">
    <text evidence="1">The sequence shown here is derived from an EMBL/GenBank/DDBJ whole genome shotgun (WGS) entry which is preliminary data.</text>
</comment>
<organism evidence="1 2">
    <name type="scientific">Sphingomonas xinjiangensis</name>
    <dbReference type="NCBI Taxonomy" id="643568"/>
    <lineage>
        <taxon>Bacteria</taxon>
        <taxon>Pseudomonadati</taxon>
        <taxon>Pseudomonadota</taxon>
        <taxon>Alphaproteobacteria</taxon>
        <taxon>Sphingomonadales</taxon>
        <taxon>Sphingomonadaceae</taxon>
        <taxon>Sphingomonas</taxon>
    </lineage>
</organism>
<protein>
    <submittedName>
        <fullName evidence="1">Uncharacterized protein</fullName>
    </submittedName>
</protein>
<evidence type="ECO:0000313" key="1">
    <source>
        <dbReference type="EMBL" id="MBB5712214.1"/>
    </source>
</evidence>
<sequence length="47" mass="4875">MRSAWVLIGLGTTAIAALGGAGLLAAIRVSSKRRANEAKQVARPAYH</sequence>